<gene>
    <name evidence="4" type="ORF">UFOVP1204_22</name>
    <name evidence="2" type="ORF">UFOVP473_5</name>
    <name evidence="3" type="ORF">UFOVP983_5</name>
</gene>
<proteinExistence type="predicted"/>
<evidence type="ECO:0000313" key="2">
    <source>
        <dbReference type="EMBL" id="CAB4145440.1"/>
    </source>
</evidence>
<dbReference type="EMBL" id="LR796459">
    <property type="protein sequence ID" value="CAB4145440.1"/>
    <property type="molecule type" value="Genomic_DNA"/>
</dbReference>
<reference evidence="2" key="1">
    <citation type="submission" date="2020-04" db="EMBL/GenBank/DDBJ databases">
        <authorList>
            <person name="Chiriac C."/>
            <person name="Salcher M."/>
            <person name="Ghai R."/>
            <person name="Kavagutti S V."/>
        </authorList>
    </citation>
    <scope>NUCLEOTIDE SEQUENCE</scope>
</reference>
<evidence type="ECO:0000313" key="4">
    <source>
        <dbReference type="EMBL" id="CAB4189735.1"/>
    </source>
</evidence>
<feature type="region of interest" description="Disordered" evidence="1">
    <location>
        <begin position="366"/>
        <end position="388"/>
    </location>
</feature>
<sequence>MDENLRIAVRVPVPQNYAKGGLASAAKDVAGAGVAGDTMIVHVNRDEFQKMHDVFGPPTINPHTKMPQFADFLSPLAGIVGSLLGGGSMVGDAVGNATGLFDAGTQTANTIGSGLLGAGVGALSGGGKGALYGGLAGAATPLISGLLGGTSLGGGSGSGGSGGILGGLFSGAGSTTDGATTSTSGNFAGKDTNAMGPFPQGGSTGVTLQKALPYVIGGLLLANTIGKATQGPNAAQKAAQQQAEASQVAFNKPLPQVNFQRSQQPMNTADYYKYGQRPAQNFFGSNQLGTVNAAHGGYTSDMIPKFNGPVAGPGDGRSDDIPARLSDGEYVVDAETASLLGNGSPEAGARALDAMRRNVRIHKGGALSEGRFSPNAKTPEAYMRGGRA</sequence>
<evidence type="ECO:0000256" key="1">
    <source>
        <dbReference type="SAM" id="MobiDB-lite"/>
    </source>
</evidence>
<organism evidence="2">
    <name type="scientific">uncultured Caudovirales phage</name>
    <dbReference type="NCBI Taxonomy" id="2100421"/>
    <lineage>
        <taxon>Viruses</taxon>
        <taxon>Duplodnaviria</taxon>
        <taxon>Heunggongvirae</taxon>
        <taxon>Uroviricota</taxon>
        <taxon>Caudoviricetes</taxon>
        <taxon>Peduoviridae</taxon>
        <taxon>Maltschvirus</taxon>
        <taxon>Maltschvirus maltsch</taxon>
    </lineage>
</organism>
<evidence type="ECO:0000313" key="3">
    <source>
        <dbReference type="EMBL" id="CAB4176158.1"/>
    </source>
</evidence>
<name>A0A6J5MK12_9CAUD</name>
<accession>A0A6J5MK12</accession>
<dbReference type="EMBL" id="LR796939">
    <property type="protein sequence ID" value="CAB4176158.1"/>
    <property type="molecule type" value="Genomic_DNA"/>
</dbReference>
<dbReference type="EMBL" id="LR797150">
    <property type="protein sequence ID" value="CAB4189735.1"/>
    <property type="molecule type" value="Genomic_DNA"/>
</dbReference>
<protein>
    <submittedName>
        <fullName evidence="2">Uncharacterized protein</fullName>
    </submittedName>
</protein>